<evidence type="ECO:0000313" key="1">
    <source>
        <dbReference type="Proteomes" id="UP000887565"/>
    </source>
</evidence>
<name>A0A915K0C2_ROMCU</name>
<organism evidence="1 2">
    <name type="scientific">Romanomermis culicivorax</name>
    <name type="common">Nematode worm</name>
    <dbReference type="NCBI Taxonomy" id="13658"/>
    <lineage>
        <taxon>Eukaryota</taxon>
        <taxon>Metazoa</taxon>
        <taxon>Ecdysozoa</taxon>
        <taxon>Nematoda</taxon>
        <taxon>Enoplea</taxon>
        <taxon>Dorylaimia</taxon>
        <taxon>Mermithida</taxon>
        <taxon>Mermithoidea</taxon>
        <taxon>Mermithidae</taxon>
        <taxon>Romanomermis</taxon>
    </lineage>
</organism>
<accession>A0A915K0C2</accession>
<keyword evidence="1" id="KW-1185">Reference proteome</keyword>
<sequence>MHNHAILARLYHQQPGLTSLQTVAVQEFLVAVMLPLSDEQLAEIQQAFIQNYNSNNYHFELMQSQHGPFARYGTLLMAKLQWEVDMQIKKMEEQGCRHLHRSLALQKEENDNLIFRLEQRAKGLGATLADVRLQEDLFRDPVRQGLVRIWQEQERLQQLERAPEMFNQELEMQLCALKGTIEALFDIIAKVPQRTIREFERQKELQKQYQQMQQFQQQAPLQQPQLTEDYNIKRVIGVHEPDQWFKETFGYWPANPKEPILVDMGKVSQLLKYI</sequence>
<dbReference type="WBParaSite" id="nRc.2.0.1.t32231-RA">
    <property type="protein sequence ID" value="nRc.2.0.1.t32231-RA"/>
    <property type="gene ID" value="nRc.2.0.1.g32231"/>
</dbReference>
<dbReference type="Proteomes" id="UP000887565">
    <property type="component" value="Unplaced"/>
</dbReference>
<evidence type="ECO:0000313" key="2">
    <source>
        <dbReference type="WBParaSite" id="nRc.2.0.1.t32231-RA"/>
    </source>
</evidence>
<reference evidence="2" key="1">
    <citation type="submission" date="2022-11" db="UniProtKB">
        <authorList>
            <consortium name="WormBaseParasite"/>
        </authorList>
    </citation>
    <scope>IDENTIFICATION</scope>
</reference>
<dbReference type="AlphaFoldDB" id="A0A915K0C2"/>
<proteinExistence type="predicted"/>
<protein>
    <submittedName>
        <fullName evidence="2">Uncharacterized protein</fullName>
    </submittedName>
</protein>